<keyword evidence="2" id="KW-1185">Reference proteome</keyword>
<gene>
    <name evidence="1" type="ORF">PAA8504_00164</name>
</gene>
<dbReference type="RefSeq" id="WP_146190430.1">
    <property type="nucleotide sequence ID" value="NZ_ONZF01000001.1"/>
</dbReference>
<reference evidence="1 2" key="1">
    <citation type="submission" date="2018-03" db="EMBL/GenBank/DDBJ databases">
        <authorList>
            <person name="Keele B.F."/>
        </authorList>
    </citation>
    <scope>NUCLEOTIDE SEQUENCE [LARGE SCALE GENOMIC DNA]</scope>
    <source>
        <strain evidence="1 2">CECT 8504</strain>
    </source>
</reference>
<accession>A0A2R8BQB8</accession>
<dbReference type="Proteomes" id="UP000244912">
    <property type="component" value="Unassembled WGS sequence"/>
</dbReference>
<dbReference type="OrthoDB" id="9243165at2"/>
<proteinExistence type="predicted"/>
<dbReference type="EMBL" id="ONZF01000001">
    <property type="protein sequence ID" value="SPJ22372.1"/>
    <property type="molecule type" value="Genomic_DNA"/>
</dbReference>
<dbReference type="AlphaFoldDB" id="A0A2R8BQB8"/>
<name>A0A2R8BQB8_9RHOB</name>
<protein>
    <submittedName>
        <fullName evidence="1">Uncharacterized protein</fullName>
    </submittedName>
</protein>
<evidence type="ECO:0000313" key="2">
    <source>
        <dbReference type="Proteomes" id="UP000244912"/>
    </source>
</evidence>
<sequence length="137" mass="15101">MARSLTAAFAAVCAVFALEFGGVIEGRLFPVVGPVVLGTGEGQPDGSTMFAATSRKLRGCVFERVEWYLGQRRGARVAVPAMFRDAPQVRGIGSLSWTGLSVRLDEKLVRADSFADVIHHCRLRPWKTRTRFHDPVR</sequence>
<evidence type="ECO:0000313" key="1">
    <source>
        <dbReference type="EMBL" id="SPJ22372.1"/>
    </source>
</evidence>
<organism evidence="1 2">
    <name type="scientific">Palleronia abyssalis</name>
    <dbReference type="NCBI Taxonomy" id="1501240"/>
    <lineage>
        <taxon>Bacteria</taxon>
        <taxon>Pseudomonadati</taxon>
        <taxon>Pseudomonadota</taxon>
        <taxon>Alphaproteobacteria</taxon>
        <taxon>Rhodobacterales</taxon>
        <taxon>Roseobacteraceae</taxon>
        <taxon>Palleronia</taxon>
    </lineage>
</organism>